<dbReference type="AlphaFoldDB" id="A0A174TEF2"/>
<reference evidence="1 2" key="1">
    <citation type="journal article" date="2019" name="Nat. Med.">
        <title>A library of human gut bacterial isolates paired with longitudinal multiomics data enables mechanistic microbiome research.</title>
        <authorList>
            <person name="Poyet M."/>
            <person name="Groussin M."/>
            <person name="Gibbons S.M."/>
            <person name="Avila-Pacheco J."/>
            <person name="Jiang X."/>
            <person name="Kearney S.M."/>
            <person name="Perrotta A.R."/>
            <person name="Berdy B."/>
            <person name="Zhao S."/>
            <person name="Lieberman T.D."/>
            <person name="Swanson P.K."/>
            <person name="Smith M."/>
            <person name="Roesemann S."/>
            <person name="Alexander J.E."/>
            <person name="Rich S.A."/>
            <person name="Livny J."/>
            <person name="Vlamakis H."/>
            <person name="Clish C."/>
            <person name="Bullock K."/>
            <person name="Deik A."/>
            <person name="Scott J."/>
            <person name="Pierce K.A."/>
            <person name="Xavier R.J."/>
            <person name="Alm E.J."/>
        </authorList>
    </citation>
    <scope>NUCLEOTIDE SEQUENCE [LARGE SCALE GENOMIC DNA]</scope>
    <source>
        <strain evidence="1 2">BIOML-A2</strain>
    </source>
</reference>
<dbReference type="Proteomes" id="UP000434475">
    <property type="component" value="Unassembled WGS sequence"/>
</dbReference>
<dbReference type="EMBL" id="WKPR01000059">
    <property type="protein sequence ID" value="MSB22940.1"/>
    <property type="molecule type" value="Genomic_DNA"/>
</dbReference>
<gene>
    <name evidence="1" type="ORF">GKE97_26220</name>
</gene>
<proteinExistence type="predicted"/>
<protein>
    <submittedName>
        <fullName evidence="1">Uncharacterized protein</fullName>
    </submittedName>
</protein>
<evidence type="ECO:0000313" key="1">
    <source>
        <dbReference type="EMBL" id="MSB22940.1"/>
    </source>
</evidence>
<comment type="caution">
    <text evidence="1">The sequence shown here is derived from an EMBL/GenBank/DDBJ whole genome shotgun (WGS) entry which is preliminary data.</text>
</comment>
<sequence>MKMKRTIEKELEPLLLSLGYRRVVGGQGSYCYRNDEAGICITYHVARVAHRFEKEIEVDFNVRDLERVWFRLTDFPGESPLSYETQEELDSRLRHALDATVNTVLPYIQNMIKYAVQEPRKEDYQALADHPEQRAARFSSQYHIPLIPEQSTLLQLDSVLRSIRPENLHELRDVFHANYETMIDMAAFYGMLFVKRARHYSMGWAPLTPPDDPYYHLLTMPEIERFVVLETGESDPRPGVRSDVLSFVIQAWNHMGLKWSTFSSLALL</sequence>
<evidence type="ECO:0000313" key="2">
    <source>
        <dbReference type="Proteomes" id="UP000434475"/>
    </source>
</evidence>
<accession>A0A174TEF2</accession>
<name>A0A174TEF2_FLAPL</name>
<organism evidence="1 2">
    <name type="scientific">Flavonifractor plautii</name>
    <name type="common">Fusobacterium plautii</name>
    <dbReference type="NCBI Taxonomy" id="292800"/>
    <lineage>
        <taxon>Bacteria</taxon>
        <taxon>Bacillati</taxon>
        <taxon>Bacillota</taxon>
        <taxon>Clostridia</taxon>
        <taxon>Eubacteriales</taxon>
        <taxon>Oscillospiraceae</taxon>
        <taxon>Flavonifractor</taxon>
    </lineage>
</organism>
<dbReference type="RefSeq" id="WP_033118766.1">
    <property type="nucleotide sequence ID" value="NZ_CANCWG010000021.1"/>
</dbReference>